<organism evidence="3 4">
    <name type="scientific">Flavobacterium branchiophilum</name>
    <dbReference type="NCBI Taxonomy" id="55197"/>
    <lineage>
        <taxon>Bacteria</taxon>
        <taxon>Pseudomonadati</taxon>
        <taxon>Bacteroidota</taxon>
        <taxon>Flavobacteriia</taxon>
        <taxon>Flavobacteriales</taxon>
        <taxon>Flavobacteriaceae</taxon>
        <taxon>Flavobacterium</taxon>
    </lineage>
</organism>
<keyword evidence="1" id="KW-0732">Signal</keyword>
<dbReference type="Gene3D" id="2.40.128.270">
    <property type="match status" value="1"/>
</dbReference>
<dbReference type="AlphaFoldDB" id="A0A2H3KES6"/>
<dbReference type="PANTHER" id="PTHR35535">
    <property type="entry name" value="HEAT SHOCK PROTEIN HSLJ"/>
    <property type="match status" value="1"/>
</dbReference>
<dbReference type="OrthoDB" id="5348860at2"/>
<sequence length="138" mass="16189">MKKYMLPLLLILFPMTFFGQAQKNNLEKLKNVWMLVKFEKFSKEQLVQNEAQIRINDSNSGSAQMGCNDLHFSFKIKNDKNIQFSDVISTKKMCMDIALENAFCKKLKTFTKYKIEGHFLILTNSKNEEMKFIEAAWD</sequence>
<dbReference type="InterPro" id="IPR005184">
    <property type="entry name" value="DUF306_Meta_HslJ"/>
</dbReference>
<gene>
    <name evidence="3" type="ORF">B0A77_01305</name>
</gene>
<feature type="signal peptide" evidence="1">
    <location>
        <begin position="1"/>
        <end position="23"/>
    </location>
</feature>
<feature type="chain" id="PRO_5013783162" evidence="1">
    <location>
        <begin position="24"/>
        <end position="138"/>
    </location>
</feature>
<dbReference type="InterPro" id="IPR053147">
    <property type="entry name" value="Hsp_HslJ-like"/>
</dbReference>
<dbReference type="EMBL" id="PCMW01000007">
    <property type="protein sequence ID" value="PDS26881.1"/>
    <property type="molecule type" value="Genomic_DNA"/>
</dbReference>
<protein>
    <submittedName>
        <fullName evidence="3">META domain-containing protein</fullName>
    </submittedName>
</protein>
<comment type="caution">
    <text evidence="3">The sequence shown here is derived from an EMBL/GenBank/DDBJ whole genome shotgun (WGS) entry which is preliminary data.</text>
</comment>
<accession>A0A2H3KES6</accession>
<evidence type="ECO:0000313" key="4">
    <source>
        <dbReference type="Proteomes" id="UP000220828"/>
    </source>
</evidence>
<name>A0A2H3KES6_9FLAO</name>
<dbReference type="Pfam" id="PF03724">
    <property type="entry name" value="META"/>
    <property type="match status" value="1"/>
</dbReference>
<evidence type="ECO:0000313" key="3">
    <source>
        <dbReference type="EMBL" id="PDS26881.1"/>
    </source>
</evidence>
<dbReference type="OMA" id="MITYELE"/>
<dbReference type="InterPro" id="IPR038670">
    <property type="entry name" value="HslJ-like_sf"/>
</dbReference>
<proteinExistence type="predicted"/>
<dbReference type="PANTHER" id="PTHR35535:SF1">
    <property type="entry name" value="HEAT SHOCK PROTEIN HSLJ"/>
    <property type="match status" value="1"/>
</dbReference>
<feature type="domain" description="DUF306" evidence="2">
    <location>
        <begin position="31"/>
        <end position="130"/>
    </location>
</feature>
<evidence type="ECO:0000259" key="2">
    <source>
        <dbReference type="Pfam" id="PF03724"/>
    </source>
</evidence>
<dbReference type="Proteomes" id="UP000220828">
    <property type="component" value="Unassembled WGS sequence"/>
</dbReference>
<reference evidence="3 4" key="1">
    <citation type="submission" date="2017-09" db="EMBL/GenBank/DDBJ databases">
        <title>Whole genomes of Flavobacteriaceae.</title>
        <authorList>
            <person name="Stine C."/>
            <person name="Li C."/>
            <person name="Tadesse D."/>
        </authorList>
    </citation>
    <scope>NUCLEOTIDE SEQUENCE [LARGE SCALE GENOMIC DNA]</scope>
    <source>
        <strain evidence="3 4">ATCC 35036</strain>
    </source>
</reference>
<evidence type="ECO:0000256" key="1">
    <source>
        <dbReference type="SAM" id="SignalP"/>
    </source>
</evidence>
<dbReference type="RefSeq" id="WP_014084103.1">
    <property type="nucleotide sequence ID" value="NZ_CBCSFI010000038.1"/>
</dbReference>